<dbReference type="InterPro" id="IPR003146">
    <property type="entry name" value="M14A_act_pep"/>
</dbReference>
<dbReference type="PROSITE" id="PS52035">
    <property type="entry name" value="PEPTIDASE_M14"/>
    <property type="match status" value="1"/>
</dbReference>
<keyword evidence="14" id="KW-0865">Zymogen</keyword>
<keyword evidence="6" id="KW-0121">Carboxypeptidase</keyword>
<dbReference type="PANTHER" id="PTHR11705:SF143">
    <property type="entry name" value="SLL0236 PROTEIN"/>
    <property type="match status" value="1"/>
</dbReference>
<dbReference type="GO" id="GO:0008270">
    <property type="term" value="F:zinc ion binding"/>
    <property type="evidence" value="ECO:0007669"/>
    <property type="project" value="InterPro"/>
</dbReference>
<dbReference type="CDD" id="cd03860">
    <property type="entry name" value="M14_CP_A-B_like"/>
    <property type="match status" value="1"/>
</dbReference>
<dbReference type="GO" id="GO:0004181">
    <property type="term" value="F:metallocarboxypeptidase activity"/>
    <property type="evidence" value="ECO:0007669"/>
    <property type="project" value="InterPro"/>
</dbReference>
<dbReference type="Proteomes" id="UP001303115">
    <property type="component" value="Unassembled WGS sequence"/>
</dbReference>
<dbReference type="SUPFAM" id="SSF54897">
    <property type="entry name" value="Protease propeptides/inhibitors"/>
    <property type="match status" value="1"/>
</dbReference>
<evidence type="ECO:0000256" key="5">
    <source>
        <dbReference type="ARBA" id="ARBA00022525"/>
    </source>
</evidence>
<dbReference type="Gene3D" id="3.40.630.10">
    <property type="entry name" value="Zn peptidases"/>
    <property type="match status" value="1"/>
</dbReference>
<evidence type="ECO:0000256" key="9">
    <source>
        <dbReference type="ARBA" id="ARBA00022729"/>
    </source>
</evidence>
<evidence type="ECO:0000256" key="17">
    <source>
        <dbReference type="SAM" id="SignalP"/>
    </source>
</evidence>
<dbReference type="SMART" id="SM00631">
    <property type="entry name" value="Zn_pept"/>
    <property type="match status" value="1"/>
</dbReference>
<keyword evidence="12" id="KW-0843">Virulence</keyword>
<evidence type="ECO:0000256" key="3">
    <source>
        <dbReference type="ARBA" id="ARBA00004613"/>
    </source>
</evidence>
<evidence type="ECO:0000256" key="8">
    <source>
        <dbReference type="ARBA" id="ARBA00022723"/>
    </source>
</evidence>
<dbReference type="GO" id="GO:0005576">
    <property type="term" value="C:extracellular region"/>
    <property type="evidence" value="ECO:0007669"/>
    <property type="project" value="UniProtKB-SubCell"/>
</dbReference>
<dbReference type="PANTHER" id="PTHR11705">
    <property type="entry name" value="PROTEASE FAMILY M14 CARBOXYPEPTIDASE A,B"/>
    <property type="match status" value="1"/>
</dbReference>
<keyword evidence="11" id="KW-0862">Zinc</keyword>
<keyword evidence="7" id="KW-0645">Protease</keyword>
<dbReference type="SUPFAM" id="SSF53187">
    <property type="entry name" value="Zn-dependent exopeptidases"/>
    <property type="match status" value="1"/>
</dbReference>
<protein>
    <submittedName>
        <fullName evidence="19">Metallocarboxypeptidase A</fullName>
    </submittedName>
</protein>
<organism evidence="19 20">
    <name type="scientific">Parachaetomium inaequale</name>
    <dbReference type="NCBI Taxonomy" id="2588326"/>
    <lineage>
        <taxon>Eukaryota</taxon>
        <taxon>Fungi</taxon>
        <taxon>Dikarya</taxon>
        <taxon>Ascomycota</taxon>
        <taxon>Pezizomycotina</taxon>
        <taxon>Sordariomycetes</taxon>
        <taxon>Sordariomycetidae</taxon>
        <taxon>Sordariales</taxon>
        <taxon>Chaetomiaceae</taxon>
        <taxon>Parachaetomium</taxon>
    </lineage>
</organism>
<reference evidence="20" key="1">
    <citation type="journal article" date="2023" name="Mol. Phylogenet. Evol.">
        <title>Genome-scale phylogeny and comparative genomics of the fungal order Sordariales.</title>
        <authorList>
            <person name="Hensen N."/>
            <person name="Bonometti L."/>
            <person name="Westerberg I."/>
            <person name="Brannstrom I.O."/>
            <person name="Guillou S."/>
            <person name="Cros-Aarteil S."/>
            <person name="Calhoun S."/>
            <person name="Haridas S."/>
            <person name="Kuo A."/>
            <person name="Mondo S."/>
            <person name="Pangilinan J."/>
            <person name="Riley R."/>
            <person name="LaButti K."/>
            <person name="Andreopoulos B."/>
            <person name="Lipzen A."/>
            <person name="Chen C."/>
            <person name="Yan M."/>
            <person name="Daum C."/>
            <person name="Ng V."/>
            <person name="Clum A."/>
            <person name="Steindorff A."/>
            <person name="Ohm R.A."/>
            <person name="Martin F."/>
            <person name="Silar P."/>
            <person name="Natvig D.O."/>
            <person name="Lalanne C."/>
            <person name="Gautier V."/>
            <person name="Ament-Velasquez S.L."/>
            <person name="Kruys A."/>
            <person name="Hutchinson M.I."/>
            <person name="Powell A.J."/>
            <person name="Barry K."/>
            <person name="Miller A.N."/>
            <person name="Grigoriev I.V."/>
            <person name="Debuchy R."/>
            <person name="Gladieux P."/>
            <person name="Hiltunen Thoren M."/>
            <person name="Johannesson H."/>
        </authorList>
    </citation>
    <scope>NUCLEOTIDE SEQUENCE [LARGE SCALE GENOMIC DNA]</scope>
    <source>
        <strain evidence="20">CBS 284.82</strain>
    </source>
</reference>
<dbReference type="Pfam" id="PF02244">
    <property type="entry name" value="Propep_M14"/>
    <property type="match status" value="1"/>
</dbReference>
<dbReference type="InterPro" id="IPR057246">
    <property type="entry name" value="CARBOXYPEPT_ZN_1"/>
</dbReference>
<keyword evidence="13" id="KW-0482">Metalloprotease</keyword>
<sequence>MKYNLLVSSSLLALSSAAAVQSSQRKSYDGYKVFRLTVGEDVARVNNIIDKLGLTTWKGKPRAGAASDIVVPPSQVEAFGAEITGMEAVTMHEDLGASIAEETTFSAYAAGSANATWFKSYHSYNDHLQFLKDLQAQYPTQSQIVSSGNSLQGNPITGIHFWGSSGKGKPAVVFHGTVHAREWITTMVVEYLAYTLLTNSASPEVEGFLSKYDFIFFPSVNPDGFIYTQTTDRMWRKNRQTTSGSSCIGHDINRNWPYQWAVSGGASTNPCAEDFKGKAEGDAPETAVLSAWLKKTKASQGIKLFIDWHSYSQLFMTPYGYSCTAVAAKNDELQSLAKGAAAAIKAVHGTSFTTGPICSTIYKATGGSVDYANDVVGADYVFTAELRDTGNYGFVLPASQIVPSGEETYAGVRYLLQNMK</sequence>
<comment type="subcellular location">
    <subcellularLocation>
        <location evidence="3">Secreted</location>
    </subcellularLocation>
</comment>
<keyword evidence="8" id="KW-0479">Metal-binding</keyword>
<dbReference type="AlphaFoldDB" id="A0AAN6PD94"/>
<comment type="function">
    <text evidence="2">Extracellular metalloprotease that contributes to pathogenicity.</text>
</comment>
<feature type="signal peptide" evidence="17">
    <location>
        <begin position="1"/>
        <end position="17"/>
    </location>
</feature>
<dbReference type="InterPro" id="IPR036990">
    <property type="entry name" value="M14A-like_propep"/>
</dbReference>
<evidence type="ECO:0000256" key="7">
    <source>
        <dbReference type="ARBA" id="ARBA00022670"/>
    </source>
</evidence>
<evidence type="ECO:0000256" key="12">
    <source>
        <dbReference type="ARBA" id="ARBA00023026"/>
    </source>
</evidence>
<feature type="chain" id="PRO_5042984844" evidence="17">
    <location>
        <begin position="18"/>
        <end position="420"/>
    </location>
</feature>
<keyword evidence="10" id="KW-0378">Hydrolase</keyword>
<keyword evidence="15" id="KW-1015">Disulfide bond</keyword>
<comment type="similarity">
    <text evidence="4 16">Belongs to the peptidase M14 family.</text>
</comment>
<evidence type="ECO:0000256" key="15">
    <source>
        <dbReference type="ARBA" id="ARBA00023157"/>
    </source>
</evidence>
<evidence type="ECO:0000313" key="19">
    <source>
        <dbReference type="EMBL" id="KAK4034236.1"/>
    </source>
</evidence>
<evidence type="ECO:0000256" key="2">
    <source>
        <dbReference type="ARBA" id="ARBA00003091"/>
    </source>
</evidence>
<dbReference type="Gene3D" id="3.30.70.340">
    <property type="entry name" value="Metallocarboxypeptidase-like"/>
    <property type="match status" value="1"/>
</dbReference>
<comment type="cofactor">
    <cofactor evidence="1">
        <name>Zn(2+)</name>
        <dbReference type="ChEBI" id="CHEBI:29105"/>
    </cofactor>
</comment>
<dbReference type="PROSITE" id="PS00132">
    <property type="entry name" value="CARBOXYPEPT_ZN_1"/>
    <property type="match status" value="1"/>
</dbReference>
<name>A0AAN6PD94_9PEZI</name>
<dbReference type="FunFam" id="3.40.630.10:FF:000165">
    <property type="entry name" value="Glucan 1,4-alpha-glucosidase, putative"/>
    <property type="match status" value="1"/>
</dbReference>
<evidence type="ECO:0000256" key="11">
    <source>
        <dbReference type="ARBA" id="ARBA00022833"/>
    </source>
</evidence>
<keyword evidence="5" id="KW-0964">Secreted</keyword>
<evidence type="ECO:0000256" key="16">
    <source>
        <dbReference type="PROSITE-ProRule" id="PRU01379"/>
    </source>
</evidence>
<keyword evidence="9 17" id="KW-0732">Signal</keyword>
<evidence type="ECO:0000259" key="18">
    <source>
        <dbReference type="PROSITE" id="PS52035"/>
    </source>
</evidence>
<evidence type="ECO:0000256" key="6">
    <source>
        <dbReference type="ARBA" id="ARBA00022645"/>
    </source>
</evidence>
<dbReference type="Pfam" id="PF00246">
    <property type="entry name" value="Peptidase_M14"/>
    <property type="match status" value="1"/>
</dbReference>
<feature type="active site" description="Proton donor/acceptor" evidence="16">
    <location>
        <position position="385"/>
    </location>
</feature>
<evidence type="ECO:0000256" key="4">
    <source>
        <dbReference type="ARBA" id="ARBA00005988"/>
    </source>
</evidence>
<dbReference type="PRINTS" id="PR00765">
    <property type="entry name" value="CRBOXYPTASEA"/>
</dbReference>
<accession>A0AAN6PD94</accession>
<keyword evidence="20" id="KW-1185">Reference proteome</keyword>
<evidence type="ECO:0000256" key="10">
    <source>
        <dbReference type="ARBA" id="ARBA00022801"/>
    </source>
</evidence>
<feature type="domain" description="Peptidase M14" evidence="18">
    <location>
        <begin position="120"/>
        <end position="419"/>
    </location>
</feature>
<evidence type="ECO:0000256" key="1">
    <source>
        <dbReference type="ARBA" id="ARBA00001947"/>
    </source>
</evidence>
<dbReference type="GO" id="GO:0006508">
    <property type="term" value="P:proteolysis"/>
    <property type="evidence" value="ECO:0007669"/>
    <property type="project" value="UniProtKB-KW"/>
</dbReference>
<dbReference type="EMBL" id="MU854488">
    <property type="protein sequence ID" value="KAK4034236.1"/>
    <property type="molecule type" value="Genomic_DNA"/>
</dbReference>
<proteinExistence type="inferred from homology"/>
<evidence type="ECO:0000256" key="13">
    <source>
        <dbReference type="ARBA" id="ARBA00023049"/>
    </source>
</evidence>
<comment type="caution">
    <text evidence="19">The sequence shown here is derived from an EMBL/GenBank/DDBJ whole genome shotgun (WGS) entry which is preliminary data.</text>
</comment>
<dbReference type="InterPro" id="IPR000834">
    <property type="entry name" value="Peptidase_M14"/>
</dbReference>
<evidence type="ECO:0000256" key="14">
    <source>
        <dbReference type="ARBA" id="ARBA00023145"/>
    </source>
</evidence>
<gene>
    <name evidence="19" type="ORF">C8A01DRAFT_49337</name>
</gene>
<evidence type="ECO:0000313" key="20">
    <source>
        <dbReference type="Proteomes" id="UP001303115"/>
    </source>
</evidence>